<evidence type="ECO:0000256" key="6">
    <source>
        <dbReference type="ARBA" id="ARBA00022679"/>
    </source>
</evidence>
<evidence type="ECO:0000256" key="4">
    <source>
        <dbReference type="ARBA" id="ARBA00022475"/>
    </source>
</evidence>
<dbReference type="InterPro" id="IPR005467">
    <property type="entry name" value="His_kinase_dom"/>
</dbReference>
<dbReference type="Proteomes" id="UP000184529">
    <property type="component" value="Unassembled WGS sequence"/>
</dbReference>
<dbReference type="InterPro" id="IPR035965">
    <property type="entry name" value="PAS-like_dom_sf"/>
</dbReference>
<evidence type="ECO:0000259" key="17">
    <source>
        <dbReference type="PROSITE" id="PS50112"/>
    </source>
</evidence>
<dbReference type="RefSeq" id="WP_072867134.1">
    <property type="nucleotide sequence ID" value="NZ_FQZM01000005.1"/>
</dbReference>
<name>A0A1M6BLL6_9FIRM</name>
<dbReference type="PANTHER" id="PTHR43547:SF10">
    <property type="entry name" value="SENSOR HISTIDINE KINASE DCUS"/>
    <property type="match status" value="1"/>
</dbReference>
<evidence type="ECO:0000256" key="7">
    <source>
        <dbReference type="ARBA" id="ARBA00022692"/>
    </source>
</evidence>
<dbReference type="SUPFAM" id="SSF103190">
    <property type="entry name" value="Sensory domain-like"/>
    <property type="match status" value="1"/>
</dbReference>
<dbReference type="InterPro" id="IPR013656">
    <property type="entry name" value="PAS_4"/>
</dbReference>
<comment type="subcellular location">
    <subcellularLocation>
        <location evidence="2">Cell membrane</location>
        <topology evidence="2">Multi-pass membrane protein</topology>
    </subcellularLocation>
</comment>
<keyword evidence="11 15" id="KW-1133">Transmembrane helix</keyword>
<dbReference type="InterPro" id="IPR029151">
    <property type="entry name" value="Sensor-like_sf"/>
</dbReference>
<evidence type="ECO:0000256" key="3">
    <source>
        <dbReference type="ARBA" id="ARBA00012438"/>
    </source>
</evidence>
<dbReference type="FunFam" id="3.30.450.20:FF:000018">
    <property type="entry name" value="Sensor histidine kinase DcuS"/>
    <property type="match status" value="1"/>
</dbReference>
<dbReference type="PROSITE" id="PS50109">
    <property type="entry name" value="HIS_KIN"/>
    <property type="match status" value="1"/>
</dbReference>
<dbReference type="InterPro" id="IPR003594">
    <property type="entry name" value="HATPase_dom"/>
</dbReference>
<keyword evidence="8" id="KW-0547">Nucleotide-binding</keyword>
<keyword evidence="13 15" id="KW-0472">Membrane</keyword>
<dbReference type="PROSITE" id="PS50112">
    <property type="entry name" value="PAS"/>
    <property type="match status" value="1"/>
</dbReference>
<dbReference type="NCBIfam" id="TIGR00229">
    <property type="entry name" value="sensory_box"/>
    <property type="match status" value="1"/>
</dbReference>
<feature type="region of interest" description="Disordered" evidence="14">
    <location>
        <begin position="524"/>
        <end position="546"/>
    </location>
</feature>
<organism evidence="18 19">
    <name type="scientific">Desulfofundulus thermosubterraneus DSM 16057</name>
    <dbReference type="NCBI Taxonomy" id="1121432"/>
    <lineage>
        <taxon>Bacteria</taxon>
        <taxon>Bacillati</taxon>
        <taxon>Bacillota</taxon>
        <taxon>Clostridia</taxon>
        <taxon>Eubacteriales</taxon>
        <taxon>Peptococcaceae</taxon>
        <taxon>Desulfofundulus</taxon>
    </lineage>
</organism>
<accession>A0A1M6BLL6</accession>
<dbReference type="InterPro" id="IPR033463">
    <property type="entry name" value="sCache_3"/>
</dbReference>
<dbReference type="Pfam" id="PF02518">
    <property type="entry name" value="HATPase_c"/>
    <property type="match status" value="1"/>
</dbReference>
<dbReference type="SMART" id="SM00091">
    <property type="entry name" value="PAS"/>
    <property type="match status" value="1"/>
</dbReference>
<evidence type="ECO:0000256" key="5">
    <source>
        <dbReference type="ARBA" id="ARBA00022553"/>
    </source>
</evidence>
<dbReference type="InterPro" id="IPR036890">
    <property type="entry name" value="HATPase_C_sf"/>
</dbReference>
<dbReference type="Gene3D" id="3.30.450.20">
    <property type="entry name" value="PAS domain"/>
    <property type="match status" value="2"/>
</dbReference>
<evidence type="ECO:0000256" key="8">
    <source>
        <dbReference type="ARBA" id="ARBA00022741"/>
    </source>
</evidence>
<evidence type="ECO:0000259" key="16">
    <source>
        <dbReference type="PROSITE" id="PS50109"/>
    </source>
</evidence>
<dbReference type="Pfam" id="PF14689">
    <property type="entry name" value="SPOB_a"/>
    <property type="match status" value="1"/>
</dbReference>
<evidence type="ECO:0000313" key="19">
    <source>
        <dbReference type="Proteomes" id="UP000184529"/>
    </source>
</evidence>
<dbReference type="Gene3D" id="3.30.565.10">
    <property type="entry name" value="Histidine kinase-like ATPase, C-terminal domain"/>
    <property type="match status" value="1"/>
</dbReference>
<dbReference type="SMART" id="SM00387">
    <property type="entry name" value="HATPase_c"/>
    <property type="match status" value="1"/>
</dbReference>
<evidence type="ECO:0000256" key="10">
    <source>
        <dbReference type="ARBA" id="ARBA00022840"/>
    </source>
</evidence>
<feature type="domain" description="Histidine kinase" evidence="16">
    <location>
        <begin position="316"/>
        <end position="531"/>
    </location>
</feature>
<reference evidence="19" key="1">
    <citation type="submission" date="2016-11" db="EMBL/GenBank/DDBJ databases">
        <authorList>
            <person name="Varghese N."/>
            <person name="Submissions S."/>
        </authorList>
    </citation>
    <scope>NUCLEOTIDE SEQUENCE [LARGE SCALE GENOMIC DNA]</scope>
    <source>
        <strain evidence="19">DSM 16057</strain>
    </source>
</reference>
<dbReference type="InterPro" id="IPR039506">
    <property type="entry name" value="SPOB_a"/>
</dbReference>
<dbReference type="Gene3D" id="1.10.287.130">
    <property type="match status" value="1"/>
</dbReference>
<keyword evidence="19" id="KW-1185">Reference proteome</keyword>
<evidence type="ECO:0000256" key="14">
    <source>
        <dbReference type="SAM" id="MobiDB-lite"/>
    </source>
</evidence>
<dbReference type="InterPro" id="IPR004358">
    <property type="entry name" value="Sig_transdc_His_kin-like_C"/>
</dbReference>
<dbReference type="AlphaFoldDB" id="A0A1M6BLL6"/>
<keyword evidence="12" id="KW-0902">Two-component regulatory system</keyword>
<dbReference type="EMBL" id="FQZM01000005">
    <property type="protein sequence ID" value="SHI49710.1"/>
    <property type="molecule type" value="Genomic_DNA"/>
</dbReference>
<dbReference type="SUPFAM" id="SSF55890">
    <property type="entry name" value="Sporulation response regulatory protein Spo0B"/>
    <property type="match status" value="1"/>
</dbReference>
<feature type="transmembrane region" description="Helical" evidence="15">
    <location>
        <begin position="14"/>
        <end position="35"/>
    </location>
</feature>
<proteinExistence type="predicted"/>
<dbReference type="EC" id="2.7.13.3" evidence="3"/>
<dbReference type="PRINTS" id="PR00344">
    <property type="entry name" value="BCTRLSENSOR"/>
</dbReference>
<comment type="catalytic activity">
    <reaction evidence="1">
        <text>ATP + protein L-histidine = ADP + protein N-phospho-L-histidine.</text>
        <dbReference type="EC" id="2.7.13.3"/>
    </reaction>
</comment>
<evidence type="ECO:0000256" key="12">
    <source>
        <dbReference type="ARBA" id="ARBA00023012"/>
    </source>
</evidence>
<keyword evidence="6" id="KW-0808">Transferase</keyword>
<dbReference type="CDD" id="cd00130">
    <property type="entry name" value="PAS"/>
    <property type="match status" value="1"/>
</dbReference>
<evidence type="ECO:0000256" key="13">
    <source>
        <dbReference type="ARBA" id="ARBA00023136"/>
    </source>
</evidence>
<evidence type="ECO:0000313" key="18">
    <source>
        <dbReference type="EMBL" id="SHI49710.1"/>
    </source>
</evidence>
<dbReference type="SUPFAM" id="SSF55785">
    <property type="entry name" value="PYP-like sensor domain (PAS domain)"/>
    <property type="match status" value="1"/>
</dbReference>
<dbReference type="GO" id="GO:0005886">
    <property type="term" value="C:plasma membrane"/>
    <property type="evidence" value="ECO:0007669"/>
    <property type="project" value="UniProtKB-SubCell"/>
</dbReference>
<feature type="domain" description="PAS" evidence="17">
    <location>
        <begin position="207"/>
        <end position="290"/>
    </location>
</feature>
<protein>
    <recommendedName>
        <fullName evidence="3">histidine kinase</fullName>
        <ecNumber evidence="3">2.7.13.3</ecNumber>
    </recommendedName>
</protein>
<dbReference type="PANTHER" id="PTHR43547">
    <property type="entry name" value="TWO-COMPONENT HISTIDINE KINASE"/>
    <property type="match status" value="1"/>
</dbReference>
<evidence type="ECO:0000256" key="11">
    <source>
        <dbReference type="ARBA" id="ARBA00022989"/>
    </source>
</evidence>
<dbReference type="Pfam" id="PF17203">
    <property type="entry name" value="sCache_3_2"/>
    <property type="match status" value="1"/>
</dbReference>
<evidence type="ECO:0000256" key="2">
    <source>
        <dbReference type="ARBA" id="ARBA00004651"/>
    </source>
</evidence>
<dbReference type="Pfam" id="PF08448">
    <property type="entry name" value="PAS_4"/>
    <property type="match status" value="1"/>
</dbReference>
<evidence type="ECO:0000256" key="15">
    <source>
        <dbReference type="SAM" id="Phobius"/>
    </source>
</evidence>
<feature type="compositionally biased region" description="Polar residues" evidence="14">
    <location>
        <begin position="532"/>
        <end position="546"/>
    </location>
</feature>
<keyword evidence="9 18" id="KW-0418">Kinase</keyword>
<dbReference type="InterPro" id="IPR016120">
    <property type="entry name" value="Sig_transdc_His_kin_SpoOB"/>
</dbReference>
<evidence type="ECO:0000256" key="9">
    <source>
        <dbReference type="ARBA" id="ARBA00022777"/>
    </source>
</evidence>
<dbReference type="GO" id="GO:0005524">
    <property type="term" value="F:ATP binding"/>
    <property type="evidence" value="ECO:0007669"/>
    <property type="project" value="UniProtKB-KW"/>
</dbReference>
<dbReference type="OrthoDB" id="9792686at2"/>
<dbReference type="STRING" id="1121432.SAMN02745219_00441"/>
<keyword evidence="10" id="KW-0067">ATP-binding</keyword>
<sequence length="546" mass="60072">MEIYRRFLPLGTRLAILSFVSVLLAILVAVILMGVKVSHLLEEEMGRRALAIARTLAQMEAIQNNVGHPGGASIIQPVAEKIRLATGVEYIVVVDMNRVRYSHPVAERIGGRFSDRDLDRALSDREYITRTAGVMGPAVRAFSPIKVDEGTRQVGVVVVGIITPTFAELFRAIQAQLYPSLAIGLLTGLLGSLYLASRIKGAMFTLEPEEIARILEERTAMLQAMGEGIIAIDRDMRITVINEEAKRLLGTDDDEVVGRSITEVLPDSFLPRVLQTGQPEFNQERVLKNTVVIVNRVPVRVKGEVVGALASFRDRTEVHHLAEELTGVKSFVEALRVQNHEYLNRLHTIAGLLQLNRVQEAVDYIFAVTEEQQELTRLLTKNICDYSIAGLLLGKYSRARELKVDLHINRSSRLSRLPPHMDAAALGVVLGNLLENALDAVREVEPSRRRVAFEMRDDSGGLVVVVRDWGLGIPSHLQERIFEQGFSTKGTGRGIGLYLVKKHVDTAGGKITVHSREGEGTTVTVRIPGESPCSTPSSNAIQGVTS</sequence>
<keyword evidence="7 15" id="KW-0812">Transmembrane</keyword>
<dbReference type="InterPro" id="IPR000014">
    <property type="entry name" value="PAS"/>
</dbReference>
<gene>
    <name evidence="18" type="ORF">SAMN02745219_00441</name>
</gene>
<keyword evidence="4" id="KW-1003">Cell membrane</keyword>
<keyword evidence="5" id="KW-0597">Phosphoprotein</keyword>
<dbReference type="SUPFAM" id="SSF55874">
    <property type="entry name" value="ATPase domain of HSP90 chaperone/DNA topoisomerase II/histidine kinase"/>
    <property type="match status" value="1"/>
</dbReference>
<dbReference type="GO" id="GO:0000155">
    <property type="term" value="F:phosphorelay sensor kinase activity"/>
    <property type="evidence" value="ECO:0007669"/>
    <property type="project" value="InterPro"/>
</dbReference>
<evidence type="ECO:0000256" key="1">
    <source>
        <dbReference type="ARBA" id="ARBA00000085"/>
    </source>
</evidence>